<sequence>MAEGLKLKALRNLGISYAGTRLVDLTAEHVKKIEGLQLKIKKDEEKFKGRWKGSGWGCRCYGRGRCATSLGWVSISPTSAN</sequence>
<evidence type="ECO:0000313" key="2">
    <source>
        <dbReference type="Proteomes" id="UP000326396"/>
    </source>
</evidence>
<reference evidence="1 2" key="1">
    <citation type="submission" date="2019-05" db="EMBL/GenBank/DDBJ databases">
        <title>Mikania micrantha, genome provides insights into the molecular mechanism of rapid growth.</title>
        <authorList>
            <person name="Liu B."/>
        </authorList>
    </citation>
    <scope>NUCLEOTIDE SEQUENCE [LARGE SCALE GENOMIC DNA]</scope>
    <source>
        <strain evidence="1">NLD-2019</strain>
        <tissue evidence="1">Leaf</tissue>
    </source>
</reference>
<comment type="caution">
    <text evidence="1">The sequence shown here is derived from an EMBL/GenBank/DDBJ whole genome shotgun (WGS) entry which is preliminary data.</text>
</comment>
<organism evidence="1 2">
    <name type="scientific">Mikania micrantha</name>
    <name type="common">bitter vine</name>
    <dbReference type="NCBI Taxonomy" id="192012"/>
    <lineage>
        <taxon>Eukaryota</taxon>
        <taxon>Viridiplantae</taxon>
        <taxon>Streptophyta</taxon>
        <taxon>Embryophyta</taxon>
        <taxon>Tracheophyta</taxon>
        <taxon>Spermatophyta</taxon>
        <taxon>Magnoliopsida</taxon>
        <taxon>eudicotyledons</taxon>
        <taxon>Gunneridae</taxon>
        <taxon>Pentapetalae</taxon>
        <taxon>asterids</taxon>
        <taxon>campanulids</taxon>
        <taxon>Asterales</taxon>
        <taxon>Asteraceae</taxon>
        <taxon>Asteroideae</taxon>
        <taxon>Heliantheae alliance</taxon>
        <taxon>Eupatorieae</taxon>
        <taxon>Mikania</taxon>
    </lineage>
</organism>
<keyword evidence="2" id="KW-1185">Reference proteome</keyword>
<accession>A0A5N6MNT8</accession>
<gene>
    <name evidence="1" type="ORF">E3N88_30883</name>
</gene>
<dbReference type="EMBL" id="SZYD01000015">
    <property type="protein sequence ID" value="KAD3641659.1"/>
    <property type="molecule type" value="Genomic_DNA"/>
</dbReference>
<dbReference type="AlphaFoldDB" id="A0A5N6MNT8"/>
<evidence type="ECO:0000313" key="1">
    <source>
        <dbReference type="EMBL" id="KAD3641659.1"/>
    </source>
</evidence>
<name>A0A5N6MNT8_9ASTR</name>
<proteinExistence type="predicted"/>
<dbReference type="Proteomes" id="UP000326396">
    <property type="component" value="Linkage Group LG5"/>
</dbReference>
<protein>
    <submittedName>
        <fullName evidence="1">Uncharacterized protein</fullName>
    </submittedName>
</protein>